<organism evidence="2 3">
    <name type="scientific">Portunus trituberculatus</name>
    <name type="common">Swimming crab</name>
    <name type="synonym">Neptunus trituberculatus</name>
    <dbReference type="NCBI Taxonomy" id="210409"/>
    <lineage>
        <taxon>Eukaryota</taxon>
        <taxon>Metazoa</taxon>
        <taxon>Ecdysozoa</taxon>
        <taxon>Arthropoda</taxon>
        <taxon>Crustacea</taxon>
        <taxon>Multicrustacea</taxon>
        <taxon>Malacostraca</taxon>
        <taxon>Eumalacostraca</taxon>
        <taxon>Eucarida</taxon>
        <taxon>Decapoda</taxon>
        <taxon>Pleocyemata</taxon>
        <taxon>Brachyura</taxon>
        <taxon>Eubrachyura</taxon>
        <taxon>Portunoidea</taxon>
        <taxon>Portunidae</taxon>
        <taxon>Portuninae</taxon>
        <taxon>Portunus</taxon>
    </lineage>
</organism>
<evidence type="ECO:0000313" key="3">
    <source>
        <dbReference type="Proteomes" id="UP000324222"/>
    </source>
</evidence>
<sequence length="99" mass="11150">MGSWNPPPDLPTSAAHVDLFGHYIGCFMLTRSGAVRGMERRIVEGGKDEREGETGGTEESRMEEETIRDAHKTQCRERQVSLHFSQPVIAYYLGMSQVH</sequence>
<evidence type="ECO:0000313" key="2">
    <source>
        <dbReference type="EMBL" id="MPC71136.1"/>
    </source>
</evidence>
<keyword evidence="3" id="KW-1185">Reference proteome</keyword>
<accession>A0A5B7HMH5</accession>
<dbReference type="EMBL" id="VSRR010032361">
    <property type="protein sequence ID" value="MPC71136.1"/>
    <property type="molecule type" value="Genomic_DNA"/>
</dbReference>
<reference evidence="2 3" key="1">
    <citation type="submission" date="2019-05" db="EMBL/GenBank/DDBJ databases">
        <title>Another draft genome of Portunus trituberculatus and its Hox gene families provides insights of decapod evolution.</title>
        <authorList>
            <person name="Jeong J.-H."/>
            <person name="Song I."/>
            <person name="Kim S."/>
            <person name="Choi T."/>
            <person name="Kim D."/>
            <person name="Ryu S."/>
            <person name="Kim W."/>
        </authorList>
    </citation>
    <scope>NUCLEOTIDE SEQUENCE [LARGE SCALE GENOMIC DNA]</scope>
    <source>
        <tissue evidence="2">Muscle</tissue>
    </source>
</reference>
<gene>
    <name evidence="2" type="ORF">E2C01_065406</name>
</gene>
<proteinExistence type="predicted"/>
<protein>
    <submittedName>
        <fullName evidence="2">Uncharacterized protein</fullName>
    </submittedName>
</protein>
<comment type="caution">
    <text evidence="2">The sequence shown here is derived from an EMBL/GenBank/DDBJ whole genome shotgun (WGS) entry which is preliminary data.</text>
</comment>
<name>A0A5B7HMH5_PORTR</name>
<dbReference type="AlphaFoldDB" id="A0A5B7HMH5"/>
<dbReference type="Proteomes" id="UP000324222">
    <property type="component" value="Unassembled WGS sequence"/>
</dbReference>
<feature type="region of interest" description="Disordered" evidence="1">
    <location>
        <begin position="42"/>
        <end position="66"/>
    </location>
</feature>
<evidence type="ECO:0000256" key="1">
    <source>
        <dbReference type="SAM" id="MobiDB-lite"/>
    </source>
</evidence>